<proteinExistence type="predicted"/>
<evidence type="ECO:0000313" key="2">
    <source>
        <dbReference type="Proteomes" id="UP000189855"/>
    </source>
</evidence>
<name>A0AB36KRV9_PSEUB</name>
<protein>
    <submittedName>
        <fullName evidence="1">Uncharacterized protein</fullName>
    </submittedName>
</protein>
<sequence>MKLVHSGFTGLSVVSRPVCEPGDASLVWGLVRELPGTGSKLGRLGVPDTAKVTGFRAASQPIANKFAPTPAGQKPCSRPQDYAKDLNAFVGANLFAKALFLTQEMYRLHRPLREQVRSLPAGQKP</sequence>
<reference evidence="1 2" key="1">
    <citation type="journal article" date="2017" name="Mol. Ecol.">
        <title>Adaptation of the pathogen, Pseudomonas syringae, during experimental evolution on a native vs. alternative host plant.</title>
        <authorList>
            <person name="Meaden S."/>
            <person name="Koskella B."/>
        </authorList>
    </citation>
    <scope>NUCLEOTIDE SEQUENCE [LARGE SCALE GENOMIC DNA]</scope>
    <source>
        <strain evidence="1 2">PT23</strain>
    </source>
</reference>
<dbReference type="AlphaFoldDB" id="A0AB36KRV9"/>
<gene>
    <name evidence="1" type="ORF">BTW15_19370</name>
</gene>
<organism evidence="1 2">
    <name type="scientific">Pseudomonas syringae pv. tomato</name>
    <dbReference type="NCBI Taxonomy" id="323"/>
    <lineage>
        <taxon>Bacteria</taxon>
        <taxon>Pseudomonadati</taxon>
        <taxon>Pseudomonadota</taxon>
        <taxon>Gammaproteobacteria</taxon>
        <taxon>Pseudomonadales</taxon>
        <taxon>Pseudomonadaceae</taxon>
        <taxon>Pseudomonas</taxon>
    </lineage>
</organism>
<evidence type="ECO:0000313" key="1">
    <source>
        <dbReference type="EMBL" id="OPE58487.1"/>
    </source>
</evidence>
<dbReference type="Proteomes" id="UP000189855">
    <property type="component" value="Unassembled WGS sequence"/>
</dbReference>
<accession>A0AB36KRV9</accession>
<dbReference type="EMBL" id="MSDS01000023">
    <property type="protein sequence ID" value="OPE58487.1"/>
    <property type="molecule type" value="Genomic_DNA"/>
</dbReference>
<comment type="caution">
    <text evidence="1">The sequence shown here is derived from an EMBL/GenBank/DDBJ whole genome shotgun (WGS) entry which is preliminary data.</text>
</comment>